<keyword evidence="1" id="KW-0812">Transmembrane</keyword>
<keyword evidence="1" id="KW-1133">Transmembrane helix</keyword>
<proteinExistence type="predicted"/>
<sequence>MKMVFFFLFSGCGENRKWNLVAIFEFWFWFFFLWVIFLLQYSYNTRLCFNSSLFSLLLIEIEQFSRWLQQLIVTLDYLINVFLLAVAGGKIENILPLARAR</sequence>
<protein>
    <submittedName>
        <fullName evidence="2">(northern house mosquito) hypothetical protein</fullName>
    </submittedName>
</protein>
<evidence type="ECO:0000256" key="1">
    <source>
        <dbReference type="SAM" id="Phobius"/>
    </source>
</evidence>
<evidence type="ECO:0000313" key="2">
    <source>
        <dbReference type="EMBL" id="CAG6468829.1"/>
    </source>
</evidence>
<dbReference type="AlphaFoldDB" id="A0A8D8B751"/>
<keyword evidence="1" id="KW-0472">Membrane</keyword>
<dbReference type="EMBL" id="HBUE01061438">
    <property type="protein sequence ID" value="CAG6468829.1"/>
    <property type="molecule type" value="Transcribed_RNA"/>
</dbReference>
<reference evidence="2" key="1">
    <citation type="submission" date="2021-05" db="EMBL/GenBank/DDBJ databases">
        <authorList>
            <person name="Alioto T."/>
            <person name="Alioto T."/>
            <person name="Gomez Garrido J."/>
        </authorList>
    </citation>
    <scope>NUCLEOTIDE SEQUENCE</scope>
</reference>
<organism evidence="2">
    <name type="scientific">Culex pipiens</name>
    <name type="common">House mosquito</name>
    <dbReference type="NCBI Taxonomy" id="7175"/>
    <lineage>
        <taxon>Eukaryota</taxon>
        <taxon>Metazoa</taxon>
        <taxon>Ecdysozoa</taxon>
        <taxon>Arthropoda</taxon>
        <taxon>Hexapoda</taxon>
        <taxon>Insecta</taxon>
        <taxon>Pterygota</taxon>
        <taxon>Neoptera</taxon>
        <taxon>Endopterygota</taxon>
        <taxon>Diptera</taxon>
        <taxon>Nematocera</taxon>
        <taxon>Culicoidea</taxon>
        <taxon>Culicidae</taxon>
        <taxon>Culicinae</taxon>
        <taxon>Culicini</taxon>
        <taxon>Culex</taxon>
        <taxon>Culex</taxon>
    </lineage>
</organism>
<feature type="transmembrane region" description="Helical" evidence="1">
    <location>
        <begin position="67"/>
        <end position="89"/>
    </location>
</feature>
<name>A0A8D8B751_CULPI</name>
<accession>A0A8D8B751</accession>
<feature type="transmembrane region" description="Helical" evidence="1">
    <location>
        <begin position="20"/>
        <end position="43"/>
    </location>
</feature>